<evidence type="ECO:0000313" key="2">
    <source>
        <dbReference type="Proteomes" id="UP001185135"/>
    </source>
</evidence>
<organism evidence="1 2">
    <name type="scientific">Pandoravirus kuranda</name>
    <dbReference type="NCBI Taxonomy" id="3019033"/>
    <lineage>
        <taxon>Viruses</taxon>
        <taxon>Pandoravirus</taxon>
    </lineage>
</organism>
<dbReference type="EMBL" id="ON887157">
    <property type="protein sequence ID" value="WBR14846.1"/>
    <property type="molecule type" value="Genomic_DNA"/>
</dbReference>
<dbReference type="Proteomes" id="UP001185135">
    <property type="component" value="Segment"/>
</dbReference>
<protein>
    <submittedName>
        <fullName evidence="1">Ankyrin repeat protein</fullName>
    </submittedName>
</protein>
<proteinExistence type="predicted"/>
<evidence type="ECO:0000313" key="1">
    <source>
        <dbReference type="EMBL" id="WBR14846.1"/>
    </source>
</evidence>
<name>A0AA95ENJ1_9VIRU</name>
<sequence>MTHSDQNDFFGRIPPEVALPVLARLDDRSFWMARRAHRVFRLEHAASDAQRRVAYWWLRTSPERAIEHGRGDVLLFLQKRKRIPPRFSPWKAVVNAGHVRALETALAVFPADFGRPAIDGAILHGHTDLVLRMHSLRELSIADSISAALCTGRTGMALALCRASTIKDWAAWAHVAARHGHLACLQLFLDHWHTQSPTPTDLAVEAACARYDDQARRTLGFLTDRFPNTIEWDRVFDAALDHERGNVCAMAHAHASSSLDLQSRLEQASADAHGPRVRILLQLDPTLCLQRALDRVAHRIDSKCLTYPSTTTPNKMDSLCALVEADPAHTLDARQAFETFRDGGMIGHAAYLAARYSVYHRW</sequence>
<reference evidence="1" key="1">
    <citation type="submission" date="2022-06" db="EMBL/GenBank/DDBJ databases">
        <authorList>
            <person name="Legendre M."/>
            <person name="Claverie J.-M."/>
            <person name="Alempic J.-M."/>
            <person name="Abergel C."/>
        </authorList>
    </citation>
    <scope>NUCLEOTIDE SEQUENCE</scope>
    <source>
        <strain evidence="1">Kuranda</strain>
    </source>
</reference>
<accession>A0AA95ENJ1</accession>
<gene>
    <name evidence="1" type="ORF">pkur_cds_672</name>
</gene>